<dbReference type="STRING" id="595670.SAMN05421643_12222"/>
<protein>
    <submittedName>
        <fullName evidence="2">Uncharacterized protein</fullName>
    </submittedName>
</protein>
<dbReference type="Proteomes" id="UP000199035">
    <property type="component" value="Unassembled WGS sequence"/>
</dbReference>
<sequence length="230" mass="24260">MTQTDQNTPATATTSKRVTKPKTAAAKAAAANEVLAPVETEPSPSLDAAVNQEKTSSQAELQGIQSDTADQSPVEDVEPEQATDKEADAIQSDSEPENSNQENPVNGSVETEHVAFLDQSVPSAAVAVQPDKKNDGVRNGEASGVELINAVLPEVQSPSPVKQSTVVKSGLFVVVKNTGVQTVFEPLSKTSIKSGETVEIRCSNGQFKHDVLNNLKQFIGLGKNLEIQNA</sequence>
<dbReference type="RefSeq" id="WP_092691919.1">
    <property type="nucleotide sequence ID" value="NZ_FNPK01000022.1"/>
</dbReference>
<feature type="compositionally biased region" description="Polar residues" evidence="1">
    <location>
        <begin position="91"/>
        <end position="106"/>
    </location>
</feature>
<feature type="compositionally biased region" description="Polar residues" evidence="1">
    <location>
        <begin position="52"/>
        <end position="71"/>
    </location>
</feature>
<feature type="compositionally biased region" description="Polar residues" evidence="1">
    <location>
        <begin position="1"/>
        <end position="16"/>
    </location>
</feature>
<proteinExistence type="predicted"/>
<evidence type="ECO:0000256" key="1">
    <source>
        <dbReference type="SAM" id="MobiDB-lite"/>
    </source>
</evidence>
<gene>
    <name evidence="2" type="ORF">SAMN05421643_12222</name>
</gene>
<evidence type="ECO:0000313" key="3">
    <source>
        <dbReference type="Proteomes" id="UP000199035"/>
    </source>
</evidence>
<feature type="region of interest" description="Disordered" evidence="1">
    <location>
        <begin position="1"/>
        <end position="106"/>
    </location>
</feature>
<dbReference type="AlphaFoldDB" id="A0A1H3M0C9"/>
<reference evidence="3" key="1">
    <citation type="submission" date="2016-10" db="EMBL/GenBank/DDBJ databases">
        <authorList>
            <person name="Varghese N."/>
            <person name="Submissions S."/>
        </authorList>
    </citation>
    <scope>NUCLEOTIDE SEQUENCE [LARGE SCALE GENOMIC DNA]</scope>
    <source>
        <strain evidence="3">ANC 5109</strain>
    </source>
</reference>
<keyword evidence="3" id="KW-1185">Reference proteome</keyword>
<evidence type="ECO:0000313" key="2">
    <source>
        <dbReference type="EMBL" id="SDY70023.1"/>
    </source>
</evidence>
<organism evidence="2 3">
    <name type="scientific">Acinetobacter kyonggiensis</name>
    <dbReference type="NCBI Taxonomy" id="595670"/>
    <lineage>
        <taxon>Bacteria</taxon>
        <taxon>Pseudomonadati</taxon>
        <taxon>Pseudomonadota</taxon>
        <taxon>Gammaproteobacteria</taxon>
        <taxon>Moraxellales</taxon>
        <taxon>Moraxellaceae</taxon>
        <taxon>Acinetobacter</taxon>
    </lineage>
</organism>
<dbReference type="EMBL" id="FNPK01000022">
    <property type="protein sequence ID" value="SDY70023.1"/>
    <property type="molecule type" value="Genomic_DNA"/>
</dbReference>
<accession>A0A1H3M0C9</accession>
<name>A0A1H3M0C9_9GAMM</name>